<dbReference type="AlphaFoldDB" id="A0AAN9AGA9"/>
<dbReference type="EMBL" id="JAXCGZ010000229">
    <property type="protein sequence ID" value="KAK7086362.1"/>
    <property type="molecule type" value="Genomic_DNA"/>
</dbReference>
<evidence type="ECO:0000313" key="2">
    <source>
        <dbReference type="Proteomes" id="UP001381693"/>
    </source>
</evidence>
<keyword evidence="2" id="KW-1185">Reference proteome</keyword>
<organism evidence="1 2">
    <name type="scientific">Halocaridina rubra</name>
    <name type="common">Hawaiian red shrimp</name>
    <dbReference type="NCBI Taxonomy" id="373956"/>
    <lineage>
        <taxon>Eukaryota</taxon>
        <taxon>Metazoa</taxon>
        <taxon>Ecdysozoa</taxon>
        <taxon>Arthropoda</taxon>
        <taxon>Crustacea</taxon>
        <taxon>Multicrustacea</taxon>
        <taxon>Malacostraca</taxon>
        <taxon>Eumalacostraca</taxon>
        <taxon>Eucarida</taxon>
        <taxon>Decapoda</taxon>
        <taxon>Pleocyemata</taxon>
        <taxon>Caridea</taxon>
        <taxon>Atyoidea</taxon>
        <taxon>Atyidae</taxon>
        <taxon>Halocaridina</taxon>
    </lineage>
</organism>
<accession>A0AAN9AGA9</accession>
<proteinExistence type="predicted"/>
<evidence type="ECO:0000313" key="1">
    <source>
        <dbReference type="EMBL" id="KAK7086362.1"/>
    </source>
</evidence>
<reference evidence="1 2" key="1">
    <citation type="submission" date="2023-11" db="EMBL/GenBank/DDBJ databases">
        <title>Halocaridina rubra genome assembly.</title>
        <authorList>
            <person name="Smith C."/>
        </authorList>
    </citation>
    <scope>NUCLEOTIDE SEQUENCE [LARGE SCALE GENOMIC DNA]</scope>
    <source>
        <strain evidence="1">EP-1</strain>
        <tissue evidence="1">Whole</tissue>
    </source>
</reference>
<sequence>MVAKSKHTHLPEAKHASNTPLISLRVYEASKSFPDFRRLLSPSTGVLRMMISKLNVKKLDTRFEVYSRLGYYATTAYWYKSYLLGYPGTYEKSITLLKQLVGEANVVCIVGRT</sequence>
<name>A0AAN9AGA9_HALRR</name>
<comment type="caution">
    <text evidence="1">The sequence shown here is derived from an EMBL/GenBank/DDBJ whole genome shotgun (WGS) entry which is preliminary data.</text>
</comment>
<gene>
    <name evidence="1" type="ORF">SK128_015878</name>
</gene>
<dbReference type="Proteomes" id="UP001381693">
    <property type="component" value="Unassembled WGS sequence"/>
</dbReference>
<protein>
    <submittedName>
        <fullName evidence="1">Uncharacterized protein</fullName>
    </submittedName>
</protein>